<dbReference type="EMBL" id="OX597816">
    <property type="protein sequence ID" value="CAI9719431.1"/>
    <property type="molecule type" value="Genomic_DNA"/>
</dbReference>
<reference evidence="1" key="1">
    <citation type="submission" date="2023-08" db="EMBL/GenBank/DDBJ databases">
        <authorList>
            <person name="Alioto T."/>
            <person name="Alioto T."/>
            <person name="Gomez Garrido J."/>
        </authorList>
    </citation>
    <scope>NUCLEOTIDE SEQUENCE</scope>
</reference>
<protein>
    <submittedName>
        <fullName evidence="1">Uncharacterized protein</fullName>
    </submittedName>
</protein>
<proteinExistence type="predicted"/>
<keyword evidence="2" id="KW-1185">Reference proteome</keyword>
<evidence type="ECO:0000313" key="1">
    <source>
        <dbReference type="EMBL" id="CAI9719431.1"/>
    </source>
</evidence>
<sequence length="54" mass="6414">EHTFKIQNKVTRKIGYRRSNCILVYIKSDILKNLQLLKFFTGIEVGSYCVRIQH</sequence>
<gene>
    <name evidence="1" type="ORF">OCTVUL_1B026549</name>
</gene>
<accession>A0AA36ANL0</accession>
<dbReference type="Proteomes" id="UP001162480">
    <property type="component" value="Chromosome 3"/>
</dbReference>
<evidence type="ECO:0000313" key="2">
    <source>
        <dbReference type="Proteomes" id="UP001162480"/>
    </source>
</evidence>
<feature type="non-terminal residue" evidence="1">
    <location>
        <position position="54"/>
    </location>
</feature>
<organism evidence="1 2">
    <name type="scientific">Octopus vulgaris</name>
    <name type="common">Common octopus</name>
    <dbReference type="NCBI Taxonomy" id="6645"/>
    <lineage>
        <taxon>Eukaryota</taxon>
        <taxon>Metazoa</taxon>
        <taxon>Spiralia</taxon>
        <taxon>Lophotrochozoa</taxon>
        <taxon>Mollusca</taxon>
        <taxon>Cephalopoda</taxon>
        <taxon>Coleoidea</taxon>
        <taxon>Octopodiformes</taxon>
        <taxon>Octopoda</taxon>
        <taxon>Incirrata</taxon>
        <taxon>Octopodidae</taxon>
        <taxon>Octopus</taxon>
    </lineage>
</organism>
<name>A0AA36ANL0_OCTVU</name>
<dbReference type="AlphaFoldDB" id="A0AA36ANL0"/>